<reference evidence="2 3" key="1">
    <citation type="submission" date="2020-04" db="EMBL/GenBank/DDBJ databases">
        <authorList>
            <person name="Laetsch R D."/>
            <person name="Stevens L."/>
            <person name="Kumar S."/>
            <person name="Blaxter L. M."/>
        </authorList>
    </citation>
    <scope>NUCLEOTIDE SEQUENCE [LARGE SCALE GENOMIC DNA]</scope>
</reference>
<feature type="compositionally biased region" description="Low complexity" evidence="1">
    <location>
        <begin position="248"/>
        <end position="259"/>
    </location>
</feature>
<gene>
    <name evidence="2" type="ORF">CBOVIS_LOCUS3890</name>
</gene>
<comment type="caution">
    <text evidence="2">The sequence shown here is derived from an EMBL/GenBank/DDBJ whole genome shotgun (WGS) entry which is preliminary data.</text>
</comment>
<proteinExistence type="predicted"/>
<dbReference type="EMBL" id="CADEPM010000002">
    <property type="protein sequence ID" value="CAB3401094.1"/>
    <property type="molecule type" value="Genomic_DNA"/>
</dbReference>
<dbReference type="OrthoDB" id="5847483at2759"/>
<name>A0A8S1EFS8_9PELO</name>
<feature type="compositionally biased region" description="Low complexity" evidence="1">
    <location>
        <begin position="289"/>
        <end position="298"/>
    </location>
</feature>
<feature type="region of interest" description="Disordered" evidence="1">
    <location>
        <begin position="208"/>
        <end position="570"/>
    </location>
</feature>
<feature type="compositionally biased region" description="Low complexity" evidence="1">
    <location>
        <begin position="306"/>
        <end position="320"/>
    </location>
</feature>
<organism evidence="2 3">
    <name type="scientific">Caenorhabditis bovis</name>
    <dbReference type="NCBI Taxonomy" id="2654633"/>
    <lineage>
        <taxon>Eukaryota</taxon>
        <taxon>Metazoa</taxon>
        <taxon>Ecdysozoa</taxon>
        <taxon>Nematoda</taxon>
        <taxon>Chromadorea</taxon>
        <taxon>Rhabditida</taxon>
        <taxon>Rhabditina</taxon>
        <taxon>Rhabditomorpha</taxon>
        <taxon>Rhabditoidea</taxon>
        <taxon>Rhabditidae</taxon>
        <taxon>Peloderinae</taxon>
        <taxon>Caenorhabditis</taxon>
    </lineage>
</organism>
<protein>
    <submittedName>
        <fullName evidence="2">Uncharacterized protein</fullName>
    </submittedName>
</protein>
<dbReference type="AlphaFoldDB" id="A0A8S1EFS8"/>
<feature type="compositionally biased region" description="Basic and acidic residues" evidence="1">
    <location>
        <begin position="528"/>
        <end position="537"/>
    </location>
</feature>
<evidence type="ECO:0000313" key="3">
    <source>
        <dbReference type="Proteomes" id="UP000494206"/>
    </source>
</evidence>
<keyword evidence="3" id="KW-1185">Reference proteome</keyword>
<sequence length="570" mass="63660">MKNNPWFHDVLTPRVTPERDITLPPPVVENVIEIPMSPLKKASKLPEKEAYKPPVVDKVSTSPAIEAQTLSVDEVPKSPVKEVMTSPVKEVPLSPVMEVPLSPVIDVPILPVDEAPMSPLKEVPMSPVNETSMSLVNEAPKLPVTDDVLKLHVTDEVPKSPIIEEPKWPVNETVEMEKPELQIMEASIEINKDDEILDDAPVLEVYEKTEEVPCSPTPPISDALPLKATKSSKKNEPKQKKGKRRYLSTSSESSLSDVSYTLLDDDDDDDDEEDDDDDDDDDDDFFIQTPRPSTTARSSRSKKRSPTVSPSRSPLLTPDSSPERDDSDDESPGHTSRSLLRIPVCDRSGTTSPTVIMELTDETPKTTKIQVKVEPDASPPPAKIKKSTVSPRAKGAKSSGNATKLKEVKLEPLDIDTYGYDECAPSTSSAPPPLESPKKVTPRQKPSPAAKCKVSPSAKKKRLAKDPDPPFYAKKRRVITREIKEEALDDYGYDIPSVSTRRTRRRTPPSSDDDYEPRSRPSTSRRHQVNEEERFNRAVDYTLRVSAAEQRRRMAEQQKEEKKDKKQYKK</sequence>
<evidence type="ECO:0000313" key="2">
    <source>
        <dbReference type="EMBL" id="CAB3401094.1"/>
    </source>
</evidence>
<dbReference type="Proteomes" id="UP000494206">
    <property type="component" value="Unassembled WGS sequence"/>
</dbReference>
<evidence type="ECO:0000256" key="1">
    <source>
        <dbReference type="SAM" id="MobiDB-lite"/>
    </source>
</evidence>
<feature type="compositionally biased region" description="Acidic residues" evidence="1">
    <location>
        <begin position="263"/>
        <end position="285"/>
    </location>
</feature>
<feature type="compositionally biased region" description="Basic and acidic residues" evidence="1">
    <location>
        <begin position="549"/>
        <end position="564"/>
    </location>
</feature>
<accession>A0A8S1EFS8</accession>